<evidence type="ECO:0000313" key="3">
    <source>
        <dbReference type="Proteomes" id="UP001321760"/>
    </source>
</evidence>
<feature type="compositionally biased region" description="Basic and acidic residues" evidence="1">
    <location>
        <begin position="185"/>
        <end position="196"/>
    </location>
</feature>
<feature type="region of interest" description="Disordered" evidence="1">
    <location>
        <begin position="1"/>
        <end position="23"/>
    </location>
</feature>
<proteinExistence type="predicted"/>
<feature type="compositionally biased region" description="Basic and acidic residues" evidence="1">
    <location>
        <begin position="1"/>
        <end position="22"/>
    </location>
</feature>
<evidence type="ECO:0000313" key="2">
    <source>
        <dbReference type="EMBL" id="KAK4442777.1"/>
    </source>
</evidence>
<feature type="compositionally biased region" description="Basic residues" evidence="1">
    <location>
        <begin position="261"/>
        <end position="273"/>
    </location>
</feature>
<dbReference type="AlphaFoldDB" id="A0AAV9G5X2"/>
<sequence>MARKDNGDDGRDHERIQREEPQRVLGLPDFQSSPLATNVANVQWKREDAVIRPKNMTLPRKDGSEVTCIRHDDCRPWELQCHGCNDVNWYATDRTRANNFHMSVIAEPKALMAAAATIRDLAHDLVKGHCIMNFQLQDITDGRSSASNKLQAPEINKSGYKKKKNRGLSRRARSDSYKGAAWRSPDIKSPHSDRLSLQHLDSPGRGNDAPDDSRHKDSYRPSRPRSPHRRRARSRSPLPECRSRSRDRRRNSPHKDSNRLSRPRSPHRRRTRSRSPLPEHRSRSRERRRGWHEERSSQQHSRGRD</sequence>
<organism evidence="2 3">
    <name type="scientific">Podospora aff. communis PSN243</name>
    <dbReference type="NCBI Taxonomy" id="3040156"/>
    <lineage>
        <taxon>Eukaryota</taxon>
        <taxon>Fungi</taxon>
        <taxon>Dikarya</taxon>
        <taxon>Ascomycota</taxon>
        <taxon>Pezizomycotina</taxon>
        <taxon>Sordariomycetes</taxon>
        <taxon>Sordariomycetidae</taxon>
        <taxon>Sordariales</taxon>
        <taxon>Podosporaceae</taxon>
        <taxon>Podospora</taxon>
    </lineage>
</organism>
<name>A0AAV9G5X2_9PEZI</name>
<protein>
    <submittedName>
        <fullName evidence="2">Uncharacterized protein</fullName>
    </submittedName>
</protein>
<dbReference type="Proteomes" id="UP001321760">
    <property type="component" value="Unassembled WGS sequence"/>
</dbReference>
<feature type="region of interest" description="Disordered" evidence="1">
    <location>
        <begin position="144"/>
        <end position="305"/>
    </location>
</feature>
<keyword evidence="3" id="KW-1185">Reference proteome</keyword>
<feature type="compositionally biased region" description="Basic and acidic residues" evidence="1">
    <location>
        <begin position="291"/>
        <end position="305"/>
    </location>
</feature>
<reference evidence="2" key="1">
    <citation type="journal article" date="2023" name="Mol. Phylogenet. Evol.">
        <title>Genome-scale phylogeny and comparative genomics of the fungal order Sordariales.</title>
        <authorList>
            <person name="Hensen N."/>
            <person name="Bonometti L."/>
            <person name="Westerberg I."/>
            <person name="Brannstrom I.O."/>
            <person name="Guillou S."/>
            <person name="Cros-Aarteil S."/>
            <person name="Calhoun S."/>
            <person name="Haridas S."/>
            <person name="Kuo A."/>
            <person name="Mondo S."/>
            <person name="Pangilinan J."/>
            <person name="Riley R."/>
            <person name="LaButti K."/>
            <person name="Andreopoulos B."/>
            <person name="Lipzen A."/>
            <person name="Chen C."/>
            <person name="Yan M."/>
            <person name="Daum C."/>
            <person name="Ng V."/>
            <person name="Clum A."/>
            <person name="Steindorff A."/>
            <person name="Ohm R.A."/>
            <person name="Martin F."/>
            <person name="Silar P."/>
            <person name="Natvig D.O."/>
            <person name="Lalanne C."/>
            <person name="Gautier V."/>
            <person name="Ament-Velasquez S.L."/>
            <person name="Kruys A."/>
            <person name="Hutchinson M.I."/>
            <person name="Powell A.J."/>
            <person name="Barry K."/>
            <person name="Miller A.N."/>
            <person name="Grigoriev I.V."/>
            <person name="Debuchy R."/>
            <person name="Gladieux P."/>
            <person name="Hiltunen Thoren M."/>
            <person name="Johannesson H."/>
        </authorList>
    </citation>
    <scope>NUCLEOTIDE SEQUENCE</scope>
    <source>
        <strain evidence="2">PSN243</strain>
    </source>
</reference>
<feature type="compositionally biased region" description="Basic and acidic residues" evidence="1">
    <location>
        <begin position="211"/>
        <end position="220"/>
    </location>
</feature>
<evidence type="ECO:0000256" key="1">
    <source>
        <dbReference type="SAM" id="MobiDB-lite"/>
    </source>
</evidence>
<reference evidence="2" key="2">
    <citation type="submission" date="2023-05" db="EMBL/GenBank/DDBJ databases">
        <authorList>
            <consortium name="Lawrence Berkeley National Laboratory"/>
            <person name="Steindorff A."/>
            <person name="Hensen N."/>
            <person name="Bonometti L."/>
            <person name="Westerberg I."/>
            <person name="Brannstrom I.O."/>
            <person name="Guillou S."/>
            <person name="Cros-Aarteil S."/>
            <person name="Calhoun S."/>
            <person name="Haridas S."/>
            <person name="Kuo A."/>
            <person name="Mondo S."/>
            <person name="Pangilinan J."/>
            <person name="Riley R."/>
            <person name="Labutti K."/>
            <person name="Andreopoulos B."/>
            <person name="Lipzen A."/>
            <person name="Chen C."/>
            <person name="Yanf M."/>
            <person name="Daum C."/>
            <person name="Ng V."/>
            <person name="Clum A."/>
            <person name="Ohm R."/>
            <person name="Martin F."/>
            <person name="Silar P."/>
            <person name="Natvig D."/>
            <person name="Lalanne C."/>
            <person name="Gautier V."/>
            <person name="Ament-Velasquez S.L."/>
            <person name="Kruys A."/>
            <person name="Hutchinson M.I."/>
            <person name="Powell A.J."/>
            <person name="Barry K."/>
            <person name="Miller A.N."/>
            <person name="Grigoriev I.V."/>
            <person name="Debuchy R."/>
            <person name="Gladieux P."/>
            <person name="Thoren M.H."/>
            <person name="Johannesson H."/>
        </authorList>
    </citation>
    <scope>NUCLEOTIDE SEQUENCE</scope>
    <source>
        <strain evidence="2">PSN243</strain>
    </source>
</reference>
<feature type="compositionally biased region" description="Basic residues" evidence="1">
    <location>
        <begin position="222"/>
        <end position="234"/>
    </location>
</feature>
<gene>
    <name evidence="2" type="ORF">QBC34DRAFT_431322</name>
</gene>
<comment type="caution">
    <text evidence="2">The sequence shown here is derived from an EMBL/GenBank/DDBJ whole genome shotgun (WGS) entry which is preliminary data.</text>
</comment>
<dbReference type="EMBL" id="MU866007">
    <property type="protein sequence ID" value="KAK4442777.1"/>
    <property type="molecule type" value="Genomic_DNA"/>
</dbReference>
<accession>A0AAV9G5X2</accession>
<feature type="compositionally biased region" description="Basic residues" evidence="1">
    <location>
        <begin position="159"/>
        <end position="171"/>
    </location>
</feature>